<dbReference type="EMBL" id="CP063362">
    <property type="protein sequence ID" value="QRG06128.1"/>
    <property type="molecule type" value="Genomic_DNA"/>
</dbReference>
<dbReference type="Proteomes" id="UP000596427">
    <property type="component" value="Chromosome"/>
</dbReference>
<proteinExistence type="predicted"/>
<organism evidence="2 3">
    <name type="scientific">Xanthobacter dioxanivorans</name>
    <dbReference type="NCBI Taxonomy" id="2528964"/>
    <lineage>
        <taxon>Bacteria</taxon>
        <taxon>Pseudomonadati</taxon>
        <taxon>Pseudomonadota</taxon>
        <taxon>Alphaproteobacteria</taxon>
        <taxon>Hyphomicrobiales</taxon>
        <taxon>Xanthobacteraceae</taxon>
        <taxon>Xanthobacter</taxon>
    </lineage>
</organism>
<accession>A0A974SJ85</accession>
<protein>
    <recommendedName>
        <fullName evidence="1">DUF6948 domain-containing protein</fullName>
    </recommendedName>
</protein>
<evidence type="ECO:0000313" key="3">
    <source>
        <dbReference type="Proteomes" id="UP000596427"/>
    </source>
</evidence>
<evidence type="ECO:0000313" key="2">
    <source>
        <dbReference type="EMBL" id="QRG06128.1"/>
    </source>
</evidence>
<dbReference type="KEGG" id="xdi:EZH22_24580"/>
<name>A0A974SJ85_9HYPH</name>
<feature type="domain" description="DUF6948" evidence="1">
    <location>
        <begin position="5"/>
        <end position="89"/>
    </location>
</feature>
<gene>
    <name evidence="2" type="ORF">EZH22_24580</name>
</gene>
<evidence type="ECO:0000259" key="1">
    <source>
        <dbReference type="Pfam" id="PF22253"/>
    </source>
</evidence>
<dbReference type="RefSeq" id="WP_203193005.1">
    <property type="nucleotide sequence ID" value="NZ_CP063362.1"/>
</dbReference>
<reference evidence="2 3" key="1">
    <citation type="submission" date="2020-10" db="EMBL/GenBank/DDBJ databases">
        <title>Degradation of 1,4-Dioxane by Xanthobacter sp. YN2, via a Novel Group-2 Soluble Di-Iron Monooxygenase.</title>
        <authorList>
            <person name="Ma F."/>
            <person name="Wang Y."/>
            <person name="Yang J."/>
            <person name="Guo H."/>
            <person name="Su D."/>
            <person name="Yu L."/>
        </authorList>
    </citation>
    <scope>NUCLEOTIDE SEQUENCE [LARGE SCALE GENOMIC DNA]</scope>
    <source>
        <strain evidence="2 3">YN2</strain>
    </source>
</reference>
<dbReference type="AlphaFoldDB" id="A0A974SJ85"/>
<dbReference type="Pfam" id="PF22253">
    <property type="entry name" value="DUF6948"/>
    <property type="match status" value="1"/>
</dbReference>
<keyword evidence="3" id="KW-1185">Reference proteome</keyword>
<sequence length="92" mass="9786">MSDLKPILVTTAHRGVFAGLVPADTDLSAKTLSLKDARMAIYWGTTKGVMELAETGPTGKSRISAKADIPVLHDVTAVFEVSDTAWAKWVSA</sequence>
<dbReference type="InterPro" id="IPR054226">
    <property type="entry name" value="DUF6948"/>
</dbReference>